<dbReference type="GeneID" id="78005974"/>
<protein>
    <submittedName>
        <fullName evidence="6">Serine acetyltransferase</fullName>
    </submittedName>
</protein>
<dbReference type="PROSITE" id="PS00101">
    <property type="entry name" value="HEXAPEP_TRANSFERASES"/>
    <property type="match status" value="1"/>
</dbReference>
<dbReference type="Gene3D" id="3.40.50.20">
    <property type="match status" value="1"/>
</dbReference>
<sequence>MKRKLLLIGGGGHCKSVLDSLYELNEYDSIGIIDKKENIGKYILSTPIIGSDTDLHTLLNQGYKEAFITLGSIGDSSLRVKLTHLVEDIGFKLPNIIDPSAIVSNYSNLAEGIFVGKRTILNAGVNIGKATILNTNSTVEHDSNIGAYVHISPGAVVCGGVTVSANSHIGASSVIKQGISIGKNTTIGMGSVVLEDIDSNVIAFGNPCKGVQQK</sequence>
<evidence type="ECO:0000256" key="1">
    <source>
        <dbReference type="ARBA" id="ARBA00022679"/>
    </source>
</evidence>
<dbReference type="NCBIfam" id="TIGR03570">
    <property type="entry name" value="NeuD_NnaD"/>
    <property type="match status" value="1"/>
</dbReference>
<feature type="site" description="Increases basicity of active site His" evidence="3">
    <location>
        <position position="142"/>
    </location>
</feature>
<evidence type="ECO:0000259" key="5">
    <source>
        <dbReference type="Pfam" id="PF17836"/>
    </source>
</evidence>
<dbReference type="PANTHER" id="PTHR43300">
    <property type="entry name" value="ACETYLTRANSFERASE"/>
    <property type="match status" value="1"/>
</dbReference>
<evidence type="ECO:0000256" key="2">
    <source>
        <dbReference type="ARBA" id="ARBA00022737"/>
    </source>
</evidence>
<dbReference type="Proteomes" id="UP000450457">
    <property type="component" value="Unassembled WGS sequence"/>
</dbReference>
<dbReference type="OrthoDB" id="9794407at2"/>
<dbReference type="SUPFAM" id="SSF51161">
    <property type="entry name" value="Trimeric LpxA-like enzymes"/>
    <property type="match status" value="1"/>
</dbReference>
<organism evidence="6 7">
    <name type="scientific">Halobacillus litoralis</name>
    <dbReference type="NCBI Taxonomy" id="45668"/>
    <lineage>
        <taxon>Bacteria</taxon>
        <taxon>Bacillati</taxon>
        <taxon>Bacillota</taxon>
        <taxon>Bacilli</taxon>
        <taxon>Bacillales</taxon>
        <taxon>Bacillaceae</taxon>
        <taxon>Halobacillus</taxon>
    </lineage>
</organism>
<name>A0A845F7K8_9BACI</name>
<feature type="domain" description="PglD N-terminal" evidence="5">
    <location>
        <begin position="4"/>
        <end position="83"/>
    </location>
</feature>
<evidence type="ECO:0000256" key="3">
    <source>
        <dbReference type="PIRSR" id="PIRSR620019-1"/>
    </source>
</evidence>
<evidence type="ECO:0000313" key="7">
    <source>
        <dbReference type="Proteomes" id="UP000450457"/>
    </source>
</evidence>
<dbReference type="InterPro" id="IPR041561">
    <property type="entry name" value="PglD_N"/>
</dbReference>
<evidence type="ECO:0000256" key="4">
    <source>
        <dbReference type="PIRSR" id="PIRSR620019-2"/>
    </source>
</evidence>
<dbReference type="InterPro" id="IPR011004">
    <property type="entry name" value="Trimer_LpxA-like_sf"/>
</dbReference>
<evidence type="ECO:0000313" key="6">
    <source>
        <dbReference type="EMBL" id="MYL69831.1"/>
    </source>
</evidence>
<dbReference type="GO" id="GO:0016740">
    <property type="term" value="F:transferase activity"/>
    <property type="evidence" value="ECO:0007669"/>
    <property type="project" value="UniProtKB-KW"/>
</dbReference>
<dbReference type="InterPro" id="IPR020019">
    <property type="entry name" value="AcTrfase_PglD-like"/>
</dbReference>
<dbReference type="AlphaFoldDB" id="A0A845F7K8"/>
<dbReference type="Pfam" id="PF17836">
    <property type="entry name" value="PglD_N"/>
    <property type="match status" value="1"/>
</dbReference>
<dbReference type="InterPro" id="IPR018357">
    <property type="entry name" value="Hexapep_transf_CS"/>
</dbReference>
<dbReference type="EMBL" id="WMFA01000001">
    <property type="protein sequence ID" value="MYL69831.1"/>
    <property type="molecule type" value="Genomic_DNA"/>
</dbReference>
<feature type="binding site" evidence="4">
    <location>
        <position position="74"/>
    </location>
    <ligand>
        <name>substrate</name>
    </ligand>
</feature>
<keyword evidence="1 6" id="KW-0808">Transferase</keyword>
<feature type="binding site" evidence="4">
    <location>
        <position position="150"/>
    </location>
    <ligand>
        <name>acetyl-CoA</name>
        <dbReference type="ChEBI" id="CHEBI:57288"/>
    </ligand>
</feature>
<accession>A0A845F7K8</accession>
<dbReference type="Gene3D" id="2.160.10.10">
    <property type="entry name" value="Hexapeptide repeat proteins"/>
    <property type="match status" value="1"/>
</dbReference>
<keyword evidence="2" id="KW-0677">Repeat</keyword>
<proteinExistence type="predicted"/>
<reference evidence="6 7" key="1">
    <citation type="submission" date="2019-11" db="EMBL/GenBank/DDBJ databases">
        <title>Genome sequences of 17 halophilic strains isolated from different environments.</title>
        <authorList>
            <person name="Furrow R.E."/>
        </authorList>
    </citation>
    <scope>NUCLEOTIDE SEQUENCE [LARGE SCALE GENOMIC DNA]</scope>
    <source>
        <strain evidence="6 7">SL-4</strain>
    </source>
</reference>
<dbReference type="RefSeq" id="WP_160911140.1">
    <property type="nucleotide sequence ID" value="NZ_WMFA01000001.1"/>
</dbReference>
<dbReference type="PANTHER" id="PTHR43300:SF7">
    <property type="entry name" value="UDP-N-ACETYLBACILLOSAMINE N-ACETYLTRANSFERASE"/>
    <property type="match status" value="1"/>
</dbReference>
<dbReference type="Pfam" id="PF14602">
    <property type="entry name" value="Hexapep_2"/>
    <property type="match status" value="1"/>
</dbReference>
<gene>
    <name evidence="6" type="ORF">GLW00_03155</name>
</gene>
<comment type="caution">
    <text evidence="6">The sequence shown here is derived from an EMBL/GenBank/DDBJ whole genome shotgun (WGS) entry which is preliminary data.</text>
</comment>
<dbReference type="InterPro" id="IPR001451">
    <property type="entry name" value="Hexapep"/>
</dbReference>
<feature type="active site" description="Proton acceptor" evidence="3">
    <location>
        <position position="141"/>
    </location>
</feature>
<dbReference type="InterPro" id="IPR050179">
    <property type="entry name" value="Trans_hexapeptide_repeat"/>
</dbReference>
<dbReference type="CDD" id="cd03360">
    <property type="entry name" value="LbH_AT_putative"/>
    <property type="match status" value="1"/>
</dbReference>